<organism evidence="1">
    <name type="scientific">marine sediment metagenome</name>
    <dbReference type="NCBI Taxonomy" id="412755"/>
    <lineage>
        <taxon>unclassified sequences</taxon>
        <taxon>metagenomes</taxon>
        <taxon>ecological metagenomes</taxon>
    </lineage>
</organism>
<dbReference type="InterPro" id="IPR023430">
    <property type="entry name" value="Pept_HybD-like_dom_sf"/>
</dbReference>
<feature type="non-terminal residue" evidence="1">
    <location>
        <position position="56"/>
    </location>
</feature>
<protein>
    <recommendedName>
        <fullName evidence="2">Hydrogenase maturation protease</fullName>
    </recommendedName>
</protein>
<reference evidence="1" key="1">
    <citation type="journal article" date="2014" name="Front. Microbiol.">
        <title>High frequency of phylogenetically diverse reductive dehalogenase-homologous genes in deep subseafloor sedimentary metagenomes.</title>
        <authorList>
            <person name="Kawai M."/>
            <person name="Futagami T."/>
            <person name="Toyoda A."/>
            <person name="Takaki Y."/>
            <person name="Nishi S."/>
            <person name="Hori S."/>
            <person name="Arai W."/>
            <person name="Tsubouchi T."/>
            <person name="Morono Y."/>
            <person name="Uchiyama I."/>
            <person name="Ito T."/>
            <person name="Fujiyama A."/>
            <person name="Inagaki F."/>
            <person name="Takami H."/>
        </authorList>
    </citation>
    <scope>NUCLEOTIDE SEQUENCE</scope>
    <source>
        <strain evidence="1">Expedition CK06-06</strain>
    </source>
</reference>
<gene>
    <name evidence="1" type="ORF">S12H4_59552</name>
</gene>
<evidence type="ECO:0008006" key="2">
    <source>
        <dbReference type="Google" id="ProtNLM"/>
    </source>
</evidence>
<comment type="caution">
    <text evidence="1">The sequence shown here is derived from an EMBL/GenBank/DDBJ whole genome shotgun (WGS) entry which is preliminary data.</text>
</comment>
<dbReference type="EMBL" id="BARW01038945">
    <property type="protein sequence ID" value="GAJ17048.1"/>
    <property type="molecule type" value="Genomic_DNA"/>
</dbReference>
<dbReference type="SUPFAM" id="SSF53163">
    <property type="entry name" value="HybD-like"/>
    <property type="match status" value="1"/>
</dbReference>
<sequence>MGPEWYDKSILILGCSSVLFGDDGFGPAVAQQLQRDFKVPAEVCVLDSAFELLRTC</sequence>
<proteinExistence type="predicted"/>
<dbReference type="AlphaFoldDB" id="X1UHX0"/>
<accession>X1UHX0</accession>
<name>X1UHX0_9ZZZZ</name>
<evidence type="ECO:0000313" key="1">
    <source>
        <dbReference type="EMBL" id="GAJ17048.1"/>
    </source>
</evidence>
<dbReference type="Gene3D" id="3.40.50.1450">
    <property type="entry name" value="HybD-like"/>
    <property type="match status" value="1"/>
</dbReference>